<accession>A0A1N7IFX1</accession>
<sequence>MKNIDIRNLASIGVADVDVYKTDRRKNSNFKLEGDVYFCRSTTNVDDKLGLEDSAYTGQFGFDKYNADHCPTGSIIYYKDKEGKPIESKQHTGYTCAYLSIWPPTINKQKSTFLLYVKTLNNNDVPELLEYHCKEWNEDSKSFTRETDKLKVIKENTQTINDKKYYKIRIECLKPFEKDISIEAKYDGKTVGRLIAKANSKVYETTIQPVLVTFGSQASTKVEEKEHKDFDFIPKLIEFFNNQAFNQAYIRGKLAKNTHVVQFVESDFTKDDVVKMKGKKLFINYTEASQRNAILYNDLIENKYSALFYNSIKIRENIEKMHDCIKKILIAFKKDFKYDKESNLRKAKKFHEDHTATIAWNKVKDNLYKEYLEYKSEYLQNKIVHLDQNNIIYVFINTSIEGGKNEDAKTQAYSYRSSGVTHIFNSAIKDQDGLALVVHEIGHSLGLPHTFEDDIKKDINNLNTLTDRKKAELDELNNVKAELRKYFPLDSKYRVIQSIIESSEKSLVGIEFFEKRFLVNIIGESSYLNEKSELITDKKTSVIELESISLPDFDVENTKKKVQKDIRDYANQIAKKIPYIDITKEQSETLENIMDYRQYATPQDTSTPEDGKPNFNRNFKYKSFYQWQWKKMLEESTNNNYISQIINKE</sequence>
<gene>
    <name evidence="1" type="ORF">SAMN05421639_103482</name>
</gene>
<evidence type="ECO:0000313" key="1">
    <source>
        <dbReference type="EMBL" id="SIS35851.1"/>
    </source>
</evidence>
<dbReference type="GO" id="GO:0008237">
    <property type="term" value="F:metallopeptidase activity"/>
    <property type="evidence" value="ECO:0007669"/>
    <property type="project" value="InterPro"/>
</dbReference>
<dbReference type="InterPro" id="IPR024079">
    <property type="entry name" value="MetalloPept_cat_dom_sf"/>
</dbReference>
<dbReference type="RefSeq" id="WP_076507433.1">
    <property type="nucleotide sequence ID" value="NZ_FTNY01000003.1"/>
</dbReference>
<dbReference type="AlphaFoldDB" id="A0A1N7IFX1"/>
<dbReference type="OrthoDB" id="1248676at2"/>
<organism evidence="1 2">
    <name type="scientific">Chryseobacterium shigense</name>
    <dbReference type="NCBI Taxonomy" id="297244"/>
    <lineage>
        <taxon>Bacteria</taxon>
        <taxon>Pseudomonadati</taxon>
        <taxon>Bacteroidota</taxon>
        <taxon>Flavobacteriia</taxon>
        <taxon>Flavobacteriales</taxon>
        <taxon>Weeksellaceae</taxon>
        <taxon>Chryseobacterium group</taxon>
        <taxon>Chryseobacterium</taxon>
    </lineage>
</organism>
<dbReference type="Gene3D" id="3.40.390.10">
    <property type="entry name" value="Collagenase (Catalytic Domain)"/>
    <property type="match status" value="1"/>
</dbReference>
<evidence type="ECO:0000313" key="2">
    <source>
        <dbReference type="Proteomes" id="UP000186373"/>
    </source>
</evidence>
<dbReference type="EMBL" id="FTNY01000003">
    <property type="protein sequence ID" value="SIS35851.1"/>
    <property type="molecule type" value="Genomic_DNA"/>
</dbReference>
<proteinExistence type="predicted"/>
<reference evidence="2" key="1">
    <citation type="submission" date="2017-01" db="EMBL/GenBank/DDBJ databases">
        <authorList>
            <person name="Varghese N."/>
            <person name="Submissions S."/>
        </authorList>
    </citation>
    <scope>NUCLEOTIDE SEQUENCE [LARGE SCALE GENOMIC DNA]</scope>
    <source>
        <strain evidence="2">DSM 17126</strain>
    </source>
</reference>
<dbReference type="SUPFAM" id="SSF55486">
    <property type="entry name" value="Metalloproteases ('zincins'), catalytic domain"/>
    <property type="match status" value="1"/>
</dbReference>
<name>A0A1N7IFX1_9FLAO</name>
<keyword evidence="2" id="KW-1185">Reference proteome</keyword>
<protein>
    <submittedName>
        <fullName evidence="1">Uncharacterized protein</fullName>
    </submittedName>
</protein>
<dbReference type="Proteomes" id="UP000186373">
    <property type="component" value="Unassembled WGS sequence"/>
</dbReference>